<keyword evidence="8 11" id="KW-0505">Motor protein</keyword>
<dbReference type="PROSITE" id="PS01160">
    <property type="entry name" value="KINESIN_LIGHT"/>
    <property type="match status" value="1"/>
</dbReference>
<name>A0A922HXP8_DERFA</name>
<dbReference type="PRINTS" id="PR00381">
    <property type="entry name" value="KINESINLIGHT"/>
</dbReference>
<dbReference type="PANTHER" id="PTHR45783">
    <property type="entry name" value="KINESIN LIGHT CHAIN"/>
    <property type="match status" value="1"/>
</dbReference>
<comment type="caution">
    <text evidence="14">The sequence shown here is derived from an EMBL/GenBank/DDBJ whole genome shotgun (WGS) entry which is preliminary data.</text>
</comment>
<evidence type="ECO:0000256" key="5">
    <source>
        <dbReference type="ARBA" id="ARBA00022737"/>
    </source>
</evidence>
<dbReference type="GO" id="GO:0007018">
    <property type="term" value="P:microtubule-based movement"/>
    <property type="evidence" value="ECO:0007669"/>
    <property type="project" value="TreeGrafter"/>
</dbReference>
<comment type="subcellular location">
    <subcellularLocation>
        <location evidence="1 11">Cytoplasm</location>
        <location evidence="1 11">Cytoskeleton</location>
    </subcellularLocation>
</comment>
<feature type="compositionally biased region" description="Low complexity" evidence="13">
    <location>
        <begin position="566"/>
        <end position="580"/>
    </location>
</feature>
<dbReference type="PANTHER" id="PTHR45783:SF3">
    <property type="entry name" value="KINESIN LIGHT CHAIN"/>
    <property type="match status" value="1"/>
</dbReference>
<keyword evidence="3 11" id="KW-0963">Cytoplasm</keyword>
<dbReference type="InterPro" id="IPR019734">
    <property type="entry name" value="TPR_rpt"/>
</dbReference>
<comment type="subunit">
    <text evidence="11">Oligomeric complex composed of two heavy chains and two light chains.</text>
</comment>
<evidence type="ECO:0000256" key="11">
    <source>
        <dbReference type="RuleBase" id="RU367020"/>
    </source>
</evidence>
<evidence type="ECO:0000256" key="3">
    <source>
        <dbReference type="ARBA" id="ARBA00022490"/>
    </source>
</evidence>
<evidence type="ECO:0000256" key="2">
    <source>
        <dbReference type="ARBA" id="ARBA00009622"/>
    </source>
</evidence>
<dbReference type="EMBL" id="ASGP02000003">
    <property type="protein sequence ID" value="KAH9515944.1"/>
    <property type="molecule type" value="Genomic_DNA"/>
</dbReference>
<feature type="region of interest" description="Disordered" evidence="13">
    <location>
        <begin position="531"/>
        <end position="580"/>
    </location>
</feature>
<evidence type="ECO:0000256" key="6">
    <source>
        <dbReference type="ARBA" id="ARBA00022803"/>
    </source>
</evidence>
<dbReference type="FunFam" id="1.25.40.10:FF:000003">
    <property type="entry name" value="kinesin light chain isoform X1"/>
    <property type="match status" value="1"/>
</dbReference>
<dbReference type="Gene3D" id="1.25.40.10">
    <property type="entry name" value="Tetratricopeptide repeat domain"/>
    <property type="match status" value="1"/>
</dbReference>
<evidence type="ECO:0000256" key="12">
    <source>
        <dbReference type="SAM" id="Coils"/>
    </source>
</evidence>
<protein>
    <recommendedName>
        <fullName evidence="10 11">Kinesin light chain</fullName>
    </recommendedName>
</protein>
<dbReference type="Pfam" id="PF13374">
    <property type="entry name" value="TPR_10"/>
    <property type="match status" value="1"/>
</dbReference>
<feature type="coiled-coil region" evidence="12">
    <location>
        <begin position="86"/>
        <end position="141"/>
    </location>
</feature>
<accession>A0A922HXP8</accession>
<reference evidence="14" key="2">
    <citation type="journal article" date="2022" name="Res Sq">
        <title>Comparative Genomics Reveals Insights into the Divergent Evolution of Astigmatic Mites and Household Pest Adaptations.</title>
        <authorList>
            <person name="Xiong Q."/>
            <person name="Wan A.T.-Y."/>
            <person name="Liu X.-Y."/>
            <person name="Fung C.S.-H."/>
            <person name="Xiao X."/>
            <person name="Malainual N."/>
            <person name="Hou J."/>
            <person name="Wang L."/>
            <person name="Wang M."/>
            <person name="Yang K."/>
            <person name="Cui Y."/>
            <person name="Leung E."/>
            <person name="Nong W."/>
            <person name="Shin S.-K."/>
            <person name="Au S."/>
            <person name="Jeong K.Y."/>
            <person name="Chew F.T."/>
            <person name="Hui J."/>
            <person name="Leung T.F."/>
            <person name="Tungtrongchitr A."/>
            <person name="Zhong N."/>
            <person name="Liu Z."/>
            <person name="Tsui S."/>
        </authorList>
    </citation>
    <scope>NUCLEOTIDE SEQUENCE</scope>
    <source>
        <strain evidence="14">Derf</strain>
        <tissue evidence="14">Whole organism</tissue>
    </source>
</reference>
<keyword evidence="5" id="KW-0677">Repeat</keyword>
<feature type="compositionally biased region" description="Basic and acidic residues" evidence="13">
    <location>
        <begin position="163"/>
        <end position="172"/>
    </location>
</feature>
<sequence>MISMSQEEIIANTKTVIQGLEALKNENCTILSGLLQSLQLVKETSKGSDVNTRLMEEKATIIRKSIESIELGLNEAHVMMALAGHLQSIEAEKQKFRAQVRRLCQENSWLRDELANTQQRLQVSEQTVAQLEEEKRHLEYMNSLKKYETGEANVSEESYTSKSKTDNEKDPLDLGFPDDDDDDNVHPEGLTSTPPGCQMATGGNPGYEIPARLRTLHNLVIQYASQGRYEVAVPLCKQALEDLEKSSGHDHPDVATMLNILALVYRDQYKYKEAANLLNDALAIREKTLGENHPAVAATLNNLAVLYGKRSRYKEAEPLCKRALEIRERVLGKNHPDVAKQLNNLALLCQNQGKYDEVEKYYMRALEIYESALGPDDPNVAKTKNNLASAYLKQTKYKEAEALYKEILTRVHEREFGNINEENKPIWQLAEEREERKNGTPTISDYGGWYKAVDKCPTVATTLKNLVALYRKIGKMDAAEVLEDLTAARINKDNHEVSSNRQGKFTYLNNSDYKDNQQLKDKRRSFFKDSFEHGSRESLENNGTIEMITSPSSSSSPKMINTQNISENNNHRNSLSSSSSSSIRRLVLSSSFGNLVEHTSGGNSNLSKIGLKSKLFSAFGFPPPPPTSPN</sequence>
<dbReference type="InterPro" id="IPR002151">
    <property type="entry name" value="Kinesin_light"/>
</dbReference>
<evidence type="ECO:0000256" key="10">
    <source>
        <dbReference type="ARBA" id="ARBA00067974"/>
    </source>
</evidence>
<dbReference type="SUPFAM" id="SSF48452">
    <property type="entry name" value="TPR-like"/>
    <property type="match status" value="1"/>
</dbReference>
<dbReference type="GO" id="GO:0019894">
    <property type="term" value="F:kinesin binding"/>
    <property type="evidence" value="ECO:0007669"/>
    <property type="project" value="TreeGrafter"/>
</dbReference>
<keyword evidence="7 12" id="KW-0175">Coiled coil</keyword>
<evidence type="ECO:0000256" key="4">
    <source>
        <dbReference type="ARBA" id="ARBA00022701"/>
    </source>
</evidence>
<dbReference type="Proteomes" id="UP000790347">
    <property type="component" value="Unassembled WGS sequence"/>
</dbReference>
<evidence type="ECO:0000313" key="14">
    <source>
        <dbReference type="EMBL" id="KAH9515943.1"/>
    </source>
</evidence>
<evidence type="ECO:0000256" key="7">
    <source>
        <dbReference type="ARBA" id="ARBA00023054"/>
    </source>
</evidence>
<dbReference type="GO" id="GO:0005737">
    <property type="term" value="C:cytoplasm"/>
    <property type="evidence" value="ECO:0007669"/>
    <property type="project" value="TreeGrafter"/>
</dbReference>
<keyword evidence="15" id="KW-1185">Reference proteome</keyword>
<organism evidence="14 15">
    <name type="scientific">Dermatophagoides farinae</name>
    <name type="common">American house dust mite</name>
    <dbReference type="NCBI Taxonomy" id="6954"/>
    <lineage>
        <taxon>Eukaryota</taxon>
        <taxon>Metazoa</taxon>
        <taxon>Ecdysozoa</taxon>
        <taxon>Arthropoda</taxon>
        <taxon>Chelicerata</taxon>
        <taxon>Arachnida</taxon>
        <taxon>Acari</taxon>
        <taxon>Acariformes</taxon>
        <taxon>Sarcoptiformes</taxon>
        <taxon>Astigmata</taxon>
        <taxon>Psoroptidia</taxon>
        <taxon>Analgoidea</taxon>
        <taxon>Pyroglyphidae</taxon>
        <taxon>Dermatophagoidinae</taxon>
        <taxon>Dermatophagoides</taxon>
    </lineage>
</organism>
<dbReference type="SMART" id="SM00028">
    <property type="entry name" value="TPR"/>
    <property type="match status" value="5"/>
</dbReference>
<keyword evidence="6" id="KW-0802">TPR repeat</keyword>
<evidence type="ECO:0000256" key="8">
    <source>
        <dbReference type="ARBA" id="ARBA00023175"/>
    </source>
</evidence>
<dbReference type="Pfam" id="PF13424">
    <property type="entry name" value="TPR_12"/>
    <property type="match status" value="2"/>
</dbReference>
<dbReference type="InterPro" id="IPR011990">
    <property type="entry name" value="TPR-like_helical_dom_sf"/>
</dbReference>
<proteinExistence type="inferred from homology"/>
<feature type="region of interest" description="Disordered" evidence="13">
    <location>
        <begin position="149"/>
        <end position="201"/>
    </location>
</feature>
<dbReference type="EMBL" id="ASGP02000003">
    <property type="protein sequence ID" value="KAH9515943.1"/>
    <property type="molecule type" value="Genomic_DNA"/>
</dbReference>
<dbReference type="AlphaFoldDB" id="A0A922HXP8"/>
<gene>
    <name evidence="14" type="primary">KLC4_1</name>
    <name evidence="14" type="ORF">DERF_006715</name>
</gene>
<dbReference type="GO" id="GO:0005871">
    <property type="term" value="C:kinesin complex"/>
    <property type="evidence" value="ECO:0007669"/>
    <property type="project" value="UniProtKB-UniRule"/>
</dbReference>
<evidence type="ECO:0000256" key="13">
    <source>
        <dbReference type="SAM" id="MobiDB-lite"/>
    </source>
</evidence>
<evidence type="ECO:0000256" key="9">
    <source>
        <dbReference type="ARBA" id="ARBA00023212"/>
    </source>
</evidence>
<comment type="similarity">
    <text evidence="2 11">Belongs to the kinesin light chain family.</text>
</comment>
<comment type="function">
    <text evidence="11">Kinesin is a microtubule-associated force-producing protein that play a role in organelle transport.</text>
</comment>
<dbReference type="InterPro" id="IPR015792">
    <property type="entry name" value="Kinesin_light_repeat"/>
</dbReference>
<keyword evidence="9 11" id="KW-0206">Cytoskeleton</keyword>
<reference evidence="14" key="1">
    <citation type="submission" date="2013-05" db="EMBL/GenBank/DDBJ databases">
        <authorList>
            <person name="Yim A.K.Y."/>
            <person name="Chan T.F."/>
            <person name="Ji K.M."/>
            <person name="Liu X.Y."/>
            <person name="Zhou J.W."/>
            <person name="Li R.Q."/>
            <person name="Yang K.Y."/>
            <person name="Li J."/>
            <person name="Li M."/>
            <person name="Law P.T.W."/>
            <person name="Wu Y.L."/>
            <person name="Cai Z.L."/>
            <person name="Qin H."/>
            <person name="Bao Y."/>
            <person name="Leung R.K.K."/>
            <person name="Ng P.K.S."/>
            <person name="Zou J."/>
            <person name="Zhong X.J."/>
            <person name="Ran P.X."/>
            <person name="Zhong N.S."/>
            <person name="Liu Z.G."/>
            <person name="Tsui S.K.W."/>
        </authorList>
    </citation>
    <scope>NUCLEOTIDE SEQUENCE</scope>
    <source>
        <strain evidence="14">Derf</strain>
        <tissue evidence="14">Whole organism</tissue>
    </source>
</reference>
<evidence type="ECO:0000256" key="1">
    <source>
        <dbReference type="ARBA" id="ARBA00004245"/>
    </source>
</evidence>
<feature type="compositionally biased region" description="Polar residues" evidence="13">
    <location>
        <begin position="540"/>
        <end position="549"/>
    </location>
</feature>
<evidence type="ECO:0000313" key="15">
    <source>
        <dbReference type="Proteomes" id="UP000790347"/>
    </source>
</evidence>
<keyword evidence="4 11" id="KW-0493">Microtubule</keyword>
<dbReference type="GO" id="GO:0005874">
    <property type="term" value="C:microtubule"/>
    <property type="evidence" value="ECO:0007669"/>
    <property type="project" value="UniProtKB-UniRule"/>
</dbReference>